<feature type="compositionally biased region" description="Polar residues" evidence="1">
    <location>
        <begin position="9"/>
        <end position="20"/>
    </location>
</feature>
<dbReference type="Proteomes" id="UP001307760">
    <property type="component" value="Unassembled WGS sequence"/>
</dbReference>
<protein>
    <recommendedName>
        <fullName evidence="4">MarR family transcriptional regulator</fullName>
    </recommendedName>
</protein>
<evidence type="ECO:0000313" key="2">
    <source>
        <dbReference type="EMBL" id="MEE4422073.1"/>
    </source>
</evidence>
<feature type="region of interest" description="Disordered" evidence="1">
    <location>
        <begin position="1"/>
        <end position="136"/>
    </location>
</feature>
<comment type="caution">
    <text evidence="2">The sequence shown here is derived from an EMBL/GenBank/DDBJ whole genome shotgun (WGS) entry which is preliminary data.</text>
</comment>
<feature type="compositionally biased region" description="Polar residues" evidence="1">
    <location>
        <begin position="44"/>
        <end position="68"/>
    </location>
</feature>
<evidence type="ECO:0000256" key="1">
    <source>
        <dbReference type="SAM" id="MobiDB-lite"/>
    </source>
</evidence>
<reference evidence="2 3" key="1">
    <citation type="submission" date="2023-12" db="EMBL/GenBank/DDBJ databases">
        <title>30 novel species of actinomycetes from the DSMZ collection.</title>
        <authorList>
            <person name="Nouioui I."/>
        </authorList>
    </citation>
    <scope>NUCLEOTIDE SEQUENCE [LARGE SCALE GENOMIC DNA]</scope>
    <source>
        <strain evidence="2 3">DSM 41528</strain>
    </source>
</reference>
<name>A0ABU7NT27_9ACTN</name>
<proteinExistence type="predicted"/>
<dbReference type="RefSeq" id="WP_330822543.1">
    <property type="nucleotide sequence ID" value="NZ_JAZBJP010000014.1"/>
</dbReference>
<accession>A0ABU7NT27</accession>
<keyword evidence="3" id="KW-1185">Reference proteome</keyword>
<sequence>MPDLWYTAATANEAPSTPSNDDAPAPARPEPCTDDTTEPTSSSLEGNDSSQEKPTPGTTALETDNTDTCAEEEANAAQSAPSQDTEHNDGYDTSQDGTPSEEDSNNTSAPQENPEPPTAPAPPAPSAEGRLAPGALRQMVIDHLRAHPADAFTATQISRIIEKSSGAIANALDKLVSQGIATQVNDRPRRFQLANSTVNTTQ</sequence>
<evidence type="ECO:0000313" key="3">
    <source>
        <dbReference type="Proteomes" id="UP001307760"/>
    </source>
</evidence>
<gene>
    <name evidence="2" type="ORF">V2J85_22350</name>
</gene>
<evidence type="ECO:0008006" key="4">
    <source>
        <dbReference type="Google" id="ProtNLM"/>
    </source>
</evidence>
<dbReference type="EMBL" id="JAZBJP010000014">
    <property type="protein sequence ID" value="MEE4422073.1"/>
    <property type="molecule type" value="Genomic_DNA"/>
</dbReference>
<feature type="compositionally biased region" description="Pro residues" evidence="1">
    <location>
        <begin position="113"/>
        <end position="125"/>
    </location>
</feature>
<organism evidence="2 3">
    <name type="scientific">Streptomyces bugieae</name>
    <dbReference type="NCBI Taxonomy" id="3098223"/>
    <lineage>
        <taxon>Bacteria</taxon>
        <taxon>Bacillati</taxon>
        <taxon>Actinomycetota</taxon>
        <taxon>Actinomycetes</taxon>
        <taxon>Kitasatosporales</taxon>
        <taxon>Streptomycetaceae</taxon>
        <taxon>Streptomyces</taxon>
    </lineage>
</organism>